<organism evidence="7 8">
    <name type="scientific">Pseudocercospora eumusae</name>
    <dbReference type="NCBI Taxonomy" id="321146"/>
    <lineage>
        <taxon>Eukaryota</taxon>
        <taxon>Fungi</taxon>
        <taxon>Dikarya</taxon>
        <taxon>Ascomycota</taxon>
        <taxon>Pezizomycotina</taxon>
        <taxon>Dothideomycetes</taxon>
        <taxon>Dothideomycetidae</taxon>
        <taxon>Mycosphaerellales</taxon>
        <taxon>Mycosphaerellaceae</taxon>
        <taxon>Pseudocercospora</taxon>
    </lineage>
</organism>
<dbReference type="InterPro" id="IPR002563">
    <property type="entry name" value="Flavin_Rdtase-like_dom"/>
</dbReference>
<accession>A0A139GV28</accession>
<evidence type="ECO:0000313" key="8">
    <source>
        <dbReference type="Proteomes" id="UP000070133"/>
    </source>
</evidence>
<dbReference type="PANTHER" id="PTHR33798">
    <property type="entry name" value="FLAVOPROTEIN OXYGENASE"/>
    <property type="match status" value="1"/>
</dbReference>
<comment type="caution">
    <text evidence="7">The sequence shown here is derived from an EMBL/GenBank/DDBJ whole genome shotgun (WGS) entry which is preliminary data.</text>
</comment>
<feature type="compositionally biased region" description="Low complexity" evidence="5">
    <location>
        <begin position="1"/>
        <end position="12"/>
    </location>
</feature>
<dbReference type="GO" id="GO:0010181">
    <property type="term" value="F:FMN binding"/>
    <property type="evidence" value="ECO:0007669"/>
    <property type="project" value="InterPro"/>
</dbReference>
<dbReference type="PANTHER" id="PTHR33798:SF5">
    <property type="entry name" value="FLAVIN REDUCTASE LIKE DOMAIN-CONTAINING PROTEIN"/>
    <property type="match status" value="1"/>
</dbReference>
<evidence type="ECO:0000256" key="3">
    <source>
        <dbReference type="ARBA" id="ARBA00022643"/>
    </source>
</evidence>
<protein>
    <recommendedName>
        <fullName evidence="6">Flavin reductase like domain-containing protein</fullName>
    </recommendedName>
</protein>
<dbReference type="OrthoDB" id="10250990at2759"/>
<sequence>MTGATNNTTGTGQVDKNLRQPRDFKATEEKRPDWNESTQFTWTKTKRPDWKFGDGANNKKDLSRNKQISIDPYEEGRDPAFNYRLITSAVIPRPTAVISTISADGQSTNLAPYSFFQAMSHDPPTFVVGHAVGPTSAKDSLANLKETGECVINVLTEDILEASNACAMNTPYGVSEWALTGLTPEPCTDVRPSRIKEAVFAVECKLVATHEIPSRSKPGKVSNVITILEGSRFWVREDVVDEERKFIDPAKSKPIGRLQGISYGRITDAFQIPWPSWDEVETVEKAHGRVKPKAEGQ</sequence>
<evidence type="ECO:0000313" key="7">
    <source>
        <dbReference type="EMBL" id="KXS94057.1"/>
    </source>
</evidence>
<reference evidence="7 8" key="1">
    <citation type="submission" date="2015-07" db="EMBL/GenBank/DDBJ databases">
        <title>Comparative genomics of the Sigatoka disease complex on banana suggests a link between parallel evolutionary changes in Pseudocercospora fijiensis and Pseudocercospora eumusae and increased virulence on the banana host.</title>
        <authorList>
            <person name="Chang T.-C."/>
            <person name="Salvucci A."/>
            <person name="Crous P.W."/>
            <person name="Stergiopoulos I."/>
        </authorList>
    </citation>
    <scope>NUCLEOTIDE SEQUENCE [LARGE SCALE GENOMIC DNA]</scope>
    <source>
        <strain evidence="7 8">CBS 114824</strain>
    </source>
</reference>
<dbReference type="EMBL" id="LFZN01000333">
    <property type="protein sequence ID" value="KXS94057.1"/>
    <property type="molecule type" value="Genomic_DNA"/>
</dbReference>
<dbReference type="Pfam" id="PF01613">
    <property type="entry name" value="Flavin_Reduct"/>
    <property type="match status" value="1"/>
</dbReference>
<keyword evidence="2" id="KW-0285">Flavoprotein</keyword>
<feature type="region of interest" description="Disordered" evidence="5">
    <location>
        <begin position="1"/>
        <end position="63"/>
    </location>
</feature>
<evidence type="ECO:0000256" key="5">
    <source>
        <dbReference type="SAM" id="MobiDB-lite"/>
    </source>
</evidence>
<comment type="cofactor">
    <cofactor evidence="1">
        <name>FMN</name>
        <dbReference type="ChEBI" id="CHEBI:58210"/>
    </cofactor>
</comment>
<name>A0A139GV28_9PEZI</name>
<dbReference type="InterPro" id="IPR012349">
    <property type="entry name" value="Split_barrel_FMN-bd"/>
</dbReference>
<keyword evidence="3" id="KW-0288">FMN</keyword>
<dbReference type="AlphaFoldDB" id="A0A139GV28"/>
<evidence type="ECO:0000256" key="2">
    <source>
        <dbReference type="ARBA" id="ARBA00022630"/>
    </source>
</evidence>
<feature type="compositionally biased region" description="Basic and acidic residues" evidence="5">
    <location>
        <begin position="16"/>
        <end position="34"/>
    </location>
</feature>
<dbReference type="SMART" id="SM00903">
    <property type="entry name" value="Flavin_Reduct"/>
    <property type="match status" value="1"/>
</dbReference>
<evidence type="ECO:0000259" key="6">
    <source>
        <dbReference type="SMART" id="SM00903"/>
    </source>
</evidence>
<keyword evidence="8" id="KW-1185">Reference proteome</keyword>
<dbReference type="Proteomes" id="UP000070133">
    <property type="component" value="Unassembled WGS sequence"/>
</dbReference>
<feature type="compositionally biased region" description="Basic and acidic residues" evidence="5">
    <location>
        <begin position="46"/>
        <end position="63"/>
    </location>
</feature>
<evidence type="ECO:0000256" key="4">
    <source>
        <dbReference type="ARBA" id="ARBA00038054"/>
    </source>
</evidence>
<dbReference type="SUPFAM" id="SSF50475">
    <property type="entry name" value="FMN-binding split barrel"/>
    <property type="match status" value="1"/>
</dbReference>
<evidence type="ECO:0000256" key="1">
    <source>
        <dbReference type="ARBA" id="ARBA00001917"/>
    </source>
</evidence>
<comment type="similarity">
    <text evidence="4">Belongs to the flavoredoxin family.</text>
</comment>
<gene>
    <name evidence="7" type="ORF">AC578_3375</name>
</gene>
<feature type="domain" description="Flavin reductase like" evidence="6">
    <location>
        <begin position="88"/>
        <end position="248"/>
    </location>
</feature>
<proteinExistence type="inferred from homology"/>
<dbReference type="Gene3D" id="2.30.110.10">
    <property type="entry name" value="Electron Transport, Fmn-binding Protein, Chain A"/>
    <property type="match status" value="1"/>
</dbReference>